<dbReference type="GO" id="GO:0016763">
    <property type="term" value="F:pentosyltransferase activity"/>
    <property type="evidence" value="ECO:0007669"/>
    <property type="project" value="TreeGrafter"/>
</dbReference>
<reference evidence="9" key="1">
    <citation type="submission" date="2016-01" db="EMBL/GenBank/DDBJ databases">
        <authorList>
            <person name="Mcilroy J.S."/>
            <person name="Karst M S."/>
            <person name="Albertsen M."/>
        </authorList>
    </citation>
    <scope>NUCLEOTIDE SEQUENCE</scope>
    <source>
        <strain evidence="9">Cfx-K</strain>
    </source>
</reference>
<dbReference type="AlphaFoldDB" id="A0A1A9C7J9"/>
<accession>A0A1A9C7J9</accession>
<evidence type="ECO:0000313" key="10">
    <source>
        <dbReference type="Proteomes" id="UP000215027"/>
    </source>
</evidence>
<evidence type="ECO:0000256" key="7">
    <source>
        <dbReference type="ARBA" id="ARBA00023136"/>
    </source>
</evidence>
<dbReference type="OrthoDB" id="145944at2"/>
<feature type="transmembrane region" description="Helical" evidence="8">
    <location>
        <begin position="336"/>
        <end position="354"/>
    </location>
</feature>
<dbReference type="GO" id="GO:0009103">
    <property type="term" value="P:lipopolysaccharide biosynthetic process"/>
    <property type="evidence" value="ECO:0007669"/>
    <property type="project" value="UniProtKB-ARBA"/>
</dbReference>
<dbReference type="Proteomes" id="UP000215027">
    <property type="component" value="Chromosome I"/>
</dbReference>
<keyword evidence="6 8" id="KW-1133">Transmembrane helix</keyword>
<feature type="transmembrane region" description="Helical" evidence="8">
    <location>
        <begin position="310"/>
        <end position="329"/>
    </location>
</feature>
<proteinExistence type="predicted"/>
<feature type="transmembrane region" description="Helical" evidence="8">
    <location>
        <begin position="181"/>
        <end position="210"/>
    </location>
</feature>
<dbReference type="GO" id="GO:0005886">
    <property type="term" value="C:plasma membrane"/>
    <property type="evidence" value="ECO:0007669"/>
    <property type="project" value="UniProtKB-SubCell"/>
</dbReference>
<feature type="transmembrane region" description="Helical" evidence="8">
    <location>
        <begin position="360"/>
        <end position="382"/>
    </location>
</feature>
<keyword evidence="10" id="KW-1185">Reference proteome</keyword>
<keyword evidence="7 8" id="KW-0472">Membrane</keyword>
<evidence type="ECO:0000256" key="4">
    <source>
        <dbReference type="ARBA" id="ARBA00022679"/>
    </source>
</evidence>
<evidence type="ECO:0000256" key="3">
    <source>
        <dbReference type="ARBA" id="ARBA00022676"/>
    </source>
</evidence>
<evidence type="ECO:0000256" key="2">
    <source>
        <dbReference type="ARBA" id="ARBA00022475"/>
    </source>
</evidence>
<feature type="transmembrane region" description="Helical" evidence="8">
    <location>
        <begin position="150"/>
        <end position="169"/>
    </location>
</feature>
<name>A0A1A9C7J9_9CHLR</name>
<dbReference type="PANTHER" id="PTHR33908">
    <property type="entry name" value="MANNOSYLTRANSFERASE YKCB-RELATED"/>
    <property type="match status" value="1"/>
</dbReference>
<keyword evidence="5 8" id="KW-0812">Transmembrane</keyword>
<dbReference type="InterPro" id="IPR050297">
    <property type="entry name" value="LipidA_mod_glycosyltrf_83"/>
</dbReference>
<evidence type="ECO:0000256" key="8">
    <source>
        <dbReference type="SAM" id="Phobius"/>
    </source>
</evidence>
<protein>
    <recommendedName>
        <fullName evidence="11">Glycosyltransferase RgtA/B/C/D-like domain-containing protein</fullName>
    </recommendedName>
</protein>
<comment type="subcellular location">
    <subcellularLocation>
        <location evidence="1">Cell membrane</location>
        <topology evidence="1">Multi-pass membrane protein</topology>
    </subcellularLocation>
</comment>
<dbReference type="KEGG" id="pbf:CFX0092_A3662"/>
<feature type="transmembrane region" description="Helical" evidence="8">
    <location>
        <begin position="273"/>
        <end position="304"/>
    </location>
</feature>
<dbReference type="RefSeq" id="WP_095044746.1">
    <property type="nucleotide sequence ID" value="NZ_LN890655.1"/>
</dbReference>
<evidence type="ECO:0000256" key="5">
    <source>
        <dbReference type="ARBA" id="ARBA00022692"/>
    </source>
</evidence>
<keyword evidence="2" id="KW-1003">Cell membrane</keyword>
<gene>
    <name evidence="9" type="ORF">CFX0092_A3662</name>
</gene>
<evidence type="ECO:0008006" key="11">
    <source>
        <dbReference type="Google" id="ProtNLM"/>
    </source>
</evidence>
<evidence type="ECO:0000256" key="1">
    <source>
        <dbReference type="ARBA" id="ARBA00004651"/>
    </source>
</evidence>
<feature type="transmembrane region" description="Helical" evidence="8">
    <location>
        <begin position="121"/>
        <end position="144"/>
    </location>
</feature>
<dbReference type="PANTHER" id="PTHR33908:SF11">
    <property type="entry name" value="MEMBRANE PROTEIN"/>
    <property type="match status" value="1"/>
</dbReference>
<keyword evidence="4" id="KW-0808">Transferase</keyword>
<dbReference type="EMBL" id="LN890655">
    <property type="protein sequence ID" value="SBU01540.1"/>
    <property type="molecule type" value="Genomic_DNA"/>
</dbReference>
<sequence>MTKRRALPAAVFVLLLATFLRFHLLEAQSFWNDEGNSARLSERSLPAILEGTASDVHPPLYYVLLRGWRELAGETEFGLRSLSAYAGVLTVAMVMALGGRGAGGQGSRGAGERGGPLNSSFVIRHSSFALAGLLAAVSPVLVYYSQETRMYALLALLAGLSAWVLLVWLGGARPGWRWAVAYVLLLAAGLYTHYFFPAVIAAQGVVAALWWLRPEWVTGRAVADGRARRLVTWLGLAAAAIALYLPWLPIFIRQIGGREGAPVALADFAAESARWLVLGSTVAAGEASWAMMAAAGLLLLGLVVGGRRSAVSLLLAVIPLALMFLVGATDPAFFKFMLVVVPFMLVLMGLAWRARRPWNVVPAGLIVAVLAGSLLSLGHLYGDPAFARADYRGMAARIAAAAHPNAGIILVAPNQWEAFTYYHRDGAPVYPLPRGRPDPAVVEPELAAIAAAHDRLYVLFWGAEQRDPQGIIAHWLDGHAFKASEEWVGDVRFVVYGLLGEPPAAPTPSGATFAGLDGETITLHEFNVWPAAAQAGDVVGARLLWSADATPRRAYKVFLHLLDETGQVVAQRDGEPGGGARPTTGWMAGELVTDNHGLLLPPDLPPGDYTLRLGLYDALDPTRRLATGDGDGLTLGTMTVR</sequence>
<feature type="transmembrane region" description="Helical" evidence="8">
    <location>
        <begin position="230"/>
        <end position="252"/>
    </location>
</feature>
<evidence type="ECO:0000256" key="6">
    <source>
        <dbReference type="ARBA" id="ARBA00022989"/>
    </source>
</evidence>
<keyword evidence="3" id="KW-0328">Glycosyltransferase</keyword>
<evidence type="ECO:0000313" key="9">
    <source>
        <dbReference type="EMBL" id="SBU01540.1"/>
    </source>
</evidence>
<organism evidence="9 10">
    <name type="scientific">Candidatus Promineifilum breve</name>
    <dbReference type="NCBI Taxonomy" id="1806508"/>
    <lineage>
        <taxon>Bacteria</taxon>
        <taxon>Bacillati</taxon>
        <taxon>Chloroflexota</taxon>
        <taxon>Ardenticatenia</taxon>
        <taxon>Candidatus Promineifilales</taxon>
        <taxon>Candidatus Promineifilaceae</taxon>
        <taxon>Candidatus Promineifilum</taxon>
    </lineage>
</organism>